<dbReference type="Proteomes" id="UP001596105">
    <property type="component" value="Unassembled WGS sequence"/>
</dbReference>
<dbReference type="RefSeq" id="WP_209751284.1">
    <property type="nucleotide sequence ID" value="NZ_JBHSMH010000064.1"/>
</dbReference>
<gene>
    <name evidence="3" type="ORF">ACFPPD_17315</name>
</gene>
<comment type="caution">
    <text evidence="3">The sequence shown here is derived from an EMBL/GenBank/DDBJ whole genome shotgun (WGS) entry which is preliminary data.</text>
</comment>
<evidence type="ECO:0000313" key="4">
    <source>
        <dbReference type="Proteomes" id="UP001596105"/>
    </source>
</evidence>
<protein>
    <submittedName>
        <fullName evidence="3">S-layer homology domain-containing protein</fullName>
    </submittedName>
</protein>
<dbReference type="Gene3D" id="1.50.10.20">
    <property type="match status" value="1"/>
</dbReference>
<dbReference type="SUPFAM" id="SSF48239">
    <property type="entry name" value="Terpenoid cyclases/Protein prenyltransferases"/>
    <property type="match status" value="2"/>
</dbReference>
<keyword evidence="1" id="KW-0677">Repeat</keyword>
<dbReference type="CDD" id="cd00688">
    <property type="entry name" value="ISOPREN_C2_like"/>
    <property type="match status" value="1"/>
</dbReference>
<feature type="domain" description="SLH" evidence="2">
    <location>
        <begin position="797"/>
        <end position="860"/>
    </location>
</feature>
<proteinExistence type="predicted"/>
<dbReference type="PANTHER" id="PTHR43308:SF5">
    <property type="entry name" value="S-LAYER PROTEIN _ PEPTIDOGLYCAN ENDO-BETA-N-ACETYLGLUCOSAMINIDASE"/>
    <property type="match status" value="1"/>
</dbReference>
<feature type="domain" description="SLH" evidence="2">
    <location>
        <begin position="736"/>
        <end position="796"/>
    </location>
</feature>
<dbReference type="InterPro" id="IPR051465">
    <property type="entry name" value="Cell_Envelope_Struct_Comp"/>
</dbReference>
<dbReference type="PROSITE" id="PS51272">
    <property type="entry name" value="SLH"/>
    <property type="match status" value="3"/>
</dbReference>
<dbReference type="Gene3D" id="2.170.130.30">
    <property type="match status" value="2"/>
</dbReference>
<dbReference type="EMBL" id="JBHSMH010000064">
    <property type="protein sequence ID" value="MFC5470457.1"/>
    <property type="molecule type" value="Genomic_DNA"/>
</dbReference>
<dbReference type="PANTHER" id="PTHR43308">
    <property type="entry name" value="OUTER MEMBRANE PROTEIN ALPHA-RELATED"/>
    <property type="match status" value="1"/>
</dbReference>
<accession>A0ABW0LZT1</accession>
<dbReference type="Pfam" id="PF00432">
    <property type="entry name" value="Prenyltrans"/>
    <property type="match status" value="1"/>
</dbReference>
<feature type="domain" description="SLH" evidence="2">
    <location>
        <begin position="861"/>
        <end position="914"/>
    </location>
</feature>
<dbReference type="SUPFAM" id="SSF49478">
    <property type="entry name" value="Cna protein B-type domain"/>
    <property type="match status" value="1"/>
</dbReference>
<keyword evidence="4" id="KW-1185">Reference proteome</keyword>
<organism evidence="3 4">
    <name type="scientific">Cohnella suwonensis</name>
    <dbReference type="NCBI Taxonomy" id="696072"/>
    <lineage>
        <taxon>Bacteria</taxon>
        <taxon>Bacillati</taxon>
        <taxon>Bacillota</taxon>
        <taxon>Bacilli</taxon>
        <taxon>Bacillales</taxon>
        <taxon>Paenibacillaceae</taxon>
        <taxon>Cohnella</taxon>
    </lineage>
</organism>
<dbReference type="InterPro" id="IPR008930">
    <property type="entry name" value="Terpenoid_cyclase/PrenylTrfase"/>
</dbReference>
<sequence length="914" mass="94225">MNAEKDMKETRGIRGWLRGALAMIVALQFVAGAWTGVAGAASDDSAGGAKASIRQQVGQAVDSLQALLGKTQPPSDWVAFGLARSGSPVGSGYLTAAAKSADEGNLRLVTDFARVALAVNAVGGDARKVGSGKTDLLGKIANFDKITAQGPNAPAYALLALDAAGYVPGANDKWTRDDLVKWLVDRRTADGGWSLTAGKSDTDITGIVLTALAGYQDRPEVKTAIDEALKWLSGVQLANGGFGGAAESSESTAQVVIALTALGIDPVNDARFSKDGKSALTRLLEFRLADGQFSHTAGGKADGMASYYALLGLTAAERWLDGLPGLYAGVNATAKFPVTVNGVSGTVATGTATGKTVLEALVNVLNASKLAYKVERYSFGPMLTSIGGVDSAKFGGYDGWNYGVKRGGAWVTITEGMGTFAPKAGDELVVYYGSGETSLIHSVKLDPATPRAGQPVTVTVEKEAFDWDKNKLVVSPAEGVNVKLGNAAAAKTDKDGKAALTAPQAGTFALAIDGYRADAVPTVVAWSAPVKVATHVKNVSVRVEGDASATASGIAQGGTAFEAIEQLLKAKGVKYEVQQSSFGKYINSIAGIAGGKYGGYDGWNFAVARGGDWVIPGVGADAFLLEEGDEVVIYYKGDATLLADPIVPSPAKPKPGQAFSVTVTNRAWDWENGKFEAAKPIAGAKVTVGKASAVTDANGKASFPGQAEGYYKIEVTGYAKDAAPSVARSVTALPIAGAYKDQSAIAAWAADAVTASRAAKLLRGIGDGTETFKPKQAVTRAEFVSALARALGLNGKPATTFKDVPAGVWYAKDVYAAVAAGLVSGVSANAFAPDATLTREQAAILLTRALKLKATANAELADAKQITPSAVSAVQAVIQQGWLTPYEGKFAPKATLTREQAAAVIVRVWHASGK</sequence>
<dbReference type="Pfam" id="PF00395">
    <property type="entry name" value="SLH"/>
    <property type="match status" value="3"/>
</dbReference>
<evidence type="ECO:0000313" key="3">
    <source>
        <dbReference type="EMBL" id="MFC5470457.1"/>
    </source>
</evidence>
<reference evidence="4" key="1">
    <citation type="journal article" date="2019" name="Int. J. Syst. Evol. Microbiol.">
        <title>The Global Catalogue of Microorganisms (GCM) 10K type strain sequencing project: providing services to taxonomists for standard genome sequencing and annotation.</title>
        <authorList>
            <consortium name="The Broad Institute Genomics Platform"/>
            <consortium name="The Broad Institute Genome Sequencing Center for Infectious Disease"/>
            <person name="Wu L."/>
            <person name="Ma J."/>
        </authorList>
    </citation>
    <scope>NUCLEOTIDE SEQUENCE [LARGE SCALE GENOMIC DNA]</scope>
    <source>
        <strain evidence="4">CCUG 57113</strain>
    </source>
</reference>
<evidence type="ECO:0000259" key="2">
    <source>
        <dbReference type="PROSITE" id="PS51272"/>
    </source>
</evidence>
<dbReference type="InterPro" id="IPR001119">
    <property type="entry name" value="SLH_dom"/>
</dbReference>
<evidence type="ECO:0000256" key="1">
    <source>
        <dbReference type="ARBA" id="ARBA00022737"/>
    </source>
</evidence>
<name>A0ABW0LZT1_9BACL</name>
<dbReference type="InterPro" id="IPR001330">
    <property type="entry name" value="Prenyltrans"/>
</dbReference>